<dbReference type="EMBL" id="JACEFO010001866">
    <property type="protein sequence ID" value="KAF8698004.1"/>
    <property type="molecule type" value="Genomic_DNA"/>
</dbReference>
<dbReference type="Proteomes" id="UP000636709">
    <property type="component" value="Unassembled WGS sequence"/>
</dbReference>
<evidence type="ECO:0000256" key="2">
    <source>
        <dbReference type="SAM" id="Phobius"/>
    </source>
</evidence>
<organism evidence="3 4">
    <name type="scientific">Digitaria exilis</name>
    <dbReference type="NCBI Taxonomy" id="1010633"/>
    <lineage>
        <taxon>Eukaryota</taxon>
        <taxon>Viridiplantae</taxon>
        <taxon>Streptophyta</taxon>
        <taxon>Embryophyta</taxon>
        <taxon>Tracheophyta</taxon>
        <taxon>Spermatophyta</taxon>
        <taxon>Magnoliopsida</taxon>
        <taxon>Liliopsida</taxon>
        <taxon>Poales</taxon>
        <taxon>Poaceae</taxon>
        <taxon>PACMAD clade</taxon>
        <taxon>Panicoideae</taxon>
        <taxon>Panicodae</taxon>
        <taxon>Paniceae</taxon>
        <taxon>Anthephorinae</taxon>
        <taxon>Digitaria</taxon>
    </lineage>
</organism>
<sequence length="212" mass="22644">MADKVNQPAAPLAPSTDKKQTPEVTVAVSPVSMEVTSVTTVSSVDTDLTSMDKKPLSAILFVCLYALFNACLFGMDAIRTIIKNRTPCTPNQSTWFWKCVELTDAAEAEATTLVRWQLRCSVVQAAYAAVALLLMVTGRRRRSSSWAWALAFVALVATAATHCMSAMVDRILLAAAPGDAGGNVVNVVVDFAVAVLDMGFLCLLLLLADGEE</sequence>
<comment type="caution">
    <text evidence="3">The sequence shown here is derived from an EMBL/GenBank/DDBJ whole genome shotgun (WGS) entry which is preliminary data.</text>
</comment>
<gene>
    <name evidence="3" type="ORF">HU200_035509</name>
</gene>
<evidence type="ECO:0000256" key="1">
    <source>
        <dbReference type="SAM" id="MobiDB-lite"/>
    </source>
</evidence>
<name>A0A835BHJ4_9POAL</name>
<feature type="transmembrane region" description="Helical" evidence="2">
    <location>
        <begin position="188"/>
        <end position="208"/>
    </location>
</feature>
<proteinExistence type="predicted"/>
<feature type="transmembrane region" description="Helical" evidence="2">
    <location>
        <begin position="56"/>
        <end position="75"/>
    </location>
</feature>
<keyword evidence="2" id="KW-0812">Transmembrane</keyword>
<evidence type="ECO:0000313" key="4">
    <source>
        <dbReference type="Proteomes" id="UP000636709"/>
    </source>
</evidence>
<keyword evidence="4" id="KW-1185">Reference proteome</keyword>
<evidence type="ECO:0000313" key="3">
    <source>
        <dbReference type="EMBL" id="KAF8698004.1"/>
    </source>
</evidence>
<dbReference type="AlphaFoldDB" id="A0A835BHJ4"/>
<reference evidence="3" key="1">
    <citation type="submission" date="2020-07" db="EMBL/GenBank/DDBJ databases">
        <title>Genome sequence and genetic diversity analysis of an under-domesticated orphan crop, white fonio (Digitaria exilis).</title>
        <authorList>
            <person name="Bennetzen J.L."/>
            <person name="Chen S."/>
            <person name="Ma X."/>
            <person name="Wang X."/>
            <person name="Yssel A.E.J."/>
            <person name="Chaluvadi S.R."/>
            <person name="Johnson M."/>
            <person name="Gangashetty P."/>
            <person name="Hamidou F."/>
            <person name="Sanogo M.D."/>
            <person name="Zwaenepoel A."/>
            <person name="Wallace J."/>
            <person name="Van De Peer Y."/>
            <person name="Van Deynze A."/>
        </authorList>
    </citation>
    <scope>NUCLEOTIDE SEQUENCE</scope>
    <source>
        <tissue evidence="3">Leaves</tissue>
    </source>
</reference>
<protein>
    <submittedName>
        <fullName evidence="3">Uncharacterized protein</fullName>
    </submittedName>
</protein>
<feature type="transmembrane region" description="Helical" evidence="2">
    <location>
        <begin position="148"/>
        <end position="168"/>
    </location>
</feature>
<accession>A0A835BHJ4</accession>
<keyword evidence="2" id="KW-0472">Membrane</keyword>
<feature type="region of interest" description="Disordered" evidence="1">
    <location>
        <begin position="1"/>
        <end position="23"/>
    </location>
</feature>
<keyword evidence="2" id="KW-1133">Transmembrane helix</keyword>